<accession>A0A916NP73</accession>
<dbReference type="InterPro" id="IPR018247">
    <property type="entry name" value="EF_Hand_1_Ca_BS"/>
</dbReference>
<dbReference type="InterPro" id="IPR007484">
    <property type="entry name" value="Peptidase_M28"/>
</dbReference>
<dbReference type="GO" id="GO:0008235">
    <property type="term" value="F:metalloexopeptidase activity"/>
    <property type="evidence" value="ECO:0007669"/>
    <property type="project" value="InterPro"/>
</dbReference>
<dbReference type="GO" id="GO:0006508">
    <property type="term" value="P:proteolysis"/>
    <property type="evidence" value="ECO:0007669"/>
    <property type="project" value="InterPro"/>
</dbReference>
<evidence type="ECO:0000313" key="2">
    <source>
        <dbReference type="EMBL" id="CAG5076248.1"/>
    </source>
</evidence>
<proteinExistence type="predicted"/>
<keyword evidence="3" id="KW-1185">Reference proteome</keyword>
<dbReference type="RefSeq" id="WP_258540251.1">
    <property type="nucleotide sequence ID" value="NZ_OU015584.1"/>
</dbReference>
<organism evidence="2 3">
    <name type="scientific">Parvicella tangerina</name>
    <dbReference type="NCBI Taxonomy" id="2829795"/>
    <lineage>
        <taxon>Bacteria</taxon>
        <taxon>Pseudomonadati</taxon>
        <taxon>Bacteroidota</taxon>
        <taxon>Flavobacteriia</taxon>
        <taxon>Flavobacteriales</taxon>
        <taxon>Parvicellaceae</taxon>
        <taxon>Parvicella</taxon>
    </lineage>
</organism>
<reference evidence="2" key="1">
    <citation type="submission" date="2021-04" db="EMBL/GenBank/DDBJ databases">
        <authorList>
            <person name="Rodrigo-Torres L."/>
            <person name="Arahal R. D."/>
            <person name="Lucena T."/>
        </authorList>
    </citation>
    <scope>NUCLEOTIDE SEQUENCE</scope>
    <source>
        <strain evidence="2">AS29M-1</strain>
    </source>
</reference>
<evidence type="ECO:0000259" key="1">
    <source>
        <dbReference type="Pfam" id="PF04389"/>
    </source>
</evidence>
<protein>
    <recommendedName>
        <fullName evidence="1">Peptidase M28 domain-containing protein</fullName>
    </recommendedName>
</protein>
<evidence type="ECO:0000313" key="3">
    <source>
        <dbReference type="Proteomes" id="UP000683507"/>
    </source>
</evidence>
<dbReference type="InterPro" id="IPR045175">
    <property type="entry name" value="M28_fam"/>
</dbReference>
<name>A0A916NP73_9FLAO</name>
<dbReference type="KEGG" id="ptan:CRYO30217_00002"/>
<dbReference type="SUPFAM" id="SSF53187">
    <property type="entry name" value="Zn-dependent exopeptidases"/>
    <property type="match status" value="1"/>
</dbReference>
<dbReference type="InterPro" id="IPR046450">
    <property type="entry name" value="PA_dom_sf"/>
</dbReference>
<dbReference type="PROSITE" id="PS00018">
    <property type="entry name" value="EF_HAND_1"/>
    <property type="match status" value="1"/>
</dbReference>
<feature type="domain" description="Peptidase M28" evidence="1">
    <location>
        <begin position="271"/>
        <end position="480"/>
    </location>
</feature>
<gene>
    <name evidence="2" type="ORF">CRYO30217_00002</name>
</gene>
<dbReference type="Pfam" id="PF04389">
    <property type="entry name" value="Peptidase_M28"/>
    <property type="match status" value="1"/>
</dbReference>
<dbReference type="EMBL" id="OU015584">
    <property type="protein sequence ID" value="CAG5076248.1"/>
    <property type="molecule type" value="Genomic_DNA"/>
</dbReference>
<dbReference type="AlphaFoldDB" id="A0A916NP73"/>
<dbReference type="Gene3D" id="3.50.30.30">
    <property type="match status" value="1"/>
</dbReference>
<dbReference type="Proteomes" id="UP000683507">
    <property type="component" value="Chromosome"/>
</dbReference>
<dbReference type="PROSITE" id="PS51257">
    <property type="entry name" value="PROKAR_LIPOPROTEIN"/>
    <property type="match status" value="1"/>
</dbReference>
<dbReference type="PANTHER" id="PTHR12147:SF26">
    <property type="entry name" value="PEPTIDASE M28 DOMAIN-CONTAINING PROTEIN"/>
    <property type="match status" value="1"/>
</dbReference>
<dbReference type="PANTHER" id="PTHR12147">
    <property type="entry name" value="METALLOPEPTIDASE M28 FAMILY MEMBER"/>
    <property type="match status" value="1"/>
</dbReference>
<sequence>MRNFVIFIIIVLGISSCVIFNKKGSIELETLPNDLAQKYAASITEKDLEKHLTVLASDEYEGRETAMPGQKKAAKYIENHFSAIGLAPGLSDDSYQQSFPVELKDPSKVEFKINGTELTFLDHFYYLGNLNDTVYNQVEVVELGFGVDAETYSDYKNKDVAGKFILIKEGIPEKIELSAAWGSWRNKLDAAANHGALGMITIQNKFDDRVDQIRMFVENPRMQLHDKGNQQYNYSIPNIYVSDSLVNAYEWNGEMTVDLAIQTKELLSSENVLGFMEGTDLKEEIVVITAHYDHIGYDNGEICNGADDDGSGTVSLLEIAEAFTLAKSAGNGPRRSILFMTVSGEEKGLLGSQYYSEHPVYPLENTVVDLNIDMIGRKDSLHDNDQYVYLIGADRISKDLHYISEEVNKELIDFYLDYTYNEEDDPNHFYYRSDHYNFAKHNIPVIFYFSGVHEDYHKPTDDVDKILFPKLAKTAKLIFYTAWEIANRTERIRKNA</sequence>
<dbReference type="Gene3D" id="3.40.630.10">
    <property type="entry name" value="Zn peptidases"/>
    <property type="match status" value="1"/>
</dbReference>
<dbReference type="SUPFAM" id="SSF52025">
    <property type="entry name" value="PA domain"/>
    <property type="match status" value="1"/>
</dbReference>